<comment type="caution">
    <text evidence="1">The sequence shown here is derived from an EMBL/GenBank/DDBJ whole genome shotgun (WGS) entry which is preliminary data.</text>
</comment>
<accession>A0ABX4TQY9</accession>
<protein>
    <recommendedName>
        <fullName evidence="3">Transposase</fullName>
    </recommendedName>
</protein>
<name>A0ABX4TQY9_9HYPH</name>
<dbReference type="EMBL" id="NBUC01000060">
    <property type="protein sequence ID" value="PLU05242.1"/>
    <property type="molecule type" value="Genomic_DNA"/>
</dbReference>
<reference evidence="1 2" key="1">
    <citation type="journal article" date="2018" name="FEMS Microbiol. Ecol.">
        <title>Co-invading symbiotic mutualists of Medicago polymorpha retain high ancestral diversity and contain diverse accessory genomes.</title>
        <authorList>
            <person name="Porter S.S."/>
            <person name="Faber-Hammond J.J."/>
            <person name="Friesen M.L."/>
        </authorList>
    </citation>
    <scope>NUCLEOTIDE SEQUENCE [LARGE SCALE GENOMIC DNA]</scope>
    <source>
        <strain evidence="1 2">Str16</strain>
    </source>
</reference>
<keyword evidence="2" id="KW-1185">Reference proteome</keyword>
<sequence>MIDHNRIGTPQAERAGGKTALPWQLRQARGQFSLFFLAEMVSPAHDEQGLVERMCAPRRASASGEGDGDCTQQLG</sequence>
<proteinExistence type="predicted"/>
<evidence type="ECO:0000313" key="1">
    <source>
        <dbReference type="EMBL" id="PLU05242.1"/>
    </source>
</evidence>
<evidence type="ECO:0008006" key="3">
    <source>
        <dbReference type="Google" id="ProtNLM"/>
    </source>
</evidence>
<evidence type="ECO:0000313" key="2">
    <source>
        <dbReference type="Proteomes" id="UP001190825"/>
    </source>
</evidence>
<organism evidence="1 2">
    <name type="scientific">Sinorhizobium medicae</name>
    <dbReference type="NCBI Taxonomy" id="110321"/>
    <lineage>
        <taxon>Bacteria</taxon>
        <taxon>Pseudomonadati</taxon>
        <taxon>Pseudomonadota</taxon>
        <taxon>Alphaproteobacteria</taxon>
        <taxon>Hyphomicrobiales</taxon>
        <taxon>Rhizobiaceae</taxon>
        <taxon>Sinorhizobium/Ensifer group</taxon>
        <taxon>Sinorhizobium</taxon>
    </lineage>
</organism>
<gene>
    <name evidence="1" type="ORF">BMJ33_10255</name>
</gene>
<dbReference type="Proteomes" id="UP001190825">
    <property type="component" value="Unassembled WGS sequence"/>
</dbReference>